<protein>
    <submittedName>
        <fullName evidence="1">Phosphoribosyl-AMP cyclohydrolase</fullName>
    </submittedName>
</protein>
<dbReference type="Gene3D" id="3.10.450.50">
    <property type="match status" value="1"/>
</dbReference>
<proteinExistence type="predicted"/>
<sequence length="195" mass="20983">MTNLRDTARISLVAIAAMGLAACQPGAEQGAETAEGAKSCITEEEVVNAQKAWGDGIVAIGKTFTEEGDYTTAATDHINKFYGYDLDGVVLFKPTLAADEQFRGSFDGALSYFVGGNETFKEDKGFALTPWTAVRWENAGITNSSCDMAVAMGNYWFTPAEGDEIKVEYTIGYVKDDEGNLRMVVHKSSLPYAGS</sequence>
<evidence type="ECO:0000313" key="1">
    <source>
        <dbReference type="EMBL" id="WOE75224.1"/>
    </source>
</evidence>
<reference evidence="1 2" key="1">
    <citation type="submission" date="2023-10" db="EMBL/GenBank/DDBJ databases">
        <title>Complete genome sequence of a Sphingomonadaceae bacterium.</title>
        <authorList>
            <person name="Yan C."/>
        </authorList>
    </citation>
    <scope>NUCLEOTIDE SEQUENCE [LARGE SCALE GENOMIC DNA]</scope>
    <source>
        <strain evidence="1 2">SCSIO 66989</strain>
    </source>
</reference>
<evidence type="ECO:0000313" key="2">
    <source>
        <dbReference type="Proteomes" id="UP001302429"/>
    </source>
</evidence>
<dbReference type="KEGG" id="acoa:RB602_00455"/>
<name>A0AA97F6D0_9SPHN</name>
<dbReference type="EMBL" id="CP136594">
    <property type="protein sequence ID" value="WOE75224.1"/>
    <property type="molecule type" value="Genomic_DNA"/>
</dbReference>
<dbReference type="InterPro" id="IPR016878">
    <property type="entry name" value="MICAH-like"/>
</dbReference>
<dbReference type="AlphaFoldDB" id="A0AA97F6D0"/>
<dbReference type="PROSITE" id="PS51257">
    <property type="entry name" value="PROKAR_LIPOPROTEIN"/>
    <property type="match status" value="1"/>
</dbReference>
<dbReference type="RefSeq" id="WP_317081941.1">
    <property type="nucleotide sequence ID" value="NZ_CP136594.1"/>
</dbReference>
<gene>
    <name evidence="1" type="ORF">RB602_00455</name>
</gene>
<dbReference type="Proteomes" id="UP001302429">
    <property type="component" value="Chromosome"/>
</dbReference>
<dbReference type="PIRSF" id="PIRSF028288">
    <property type="entry name" value="UCP028288"/>
    <property type="match status" value="1"/>
</dbReference>
<keyword evidence="2" id="KW-1185">Reference proteome</keyword>
<accession>A0AA97F6D0</accession>
<organism evidence="1 2">
    <name type="scientific">Alterisphingorhabdus coralli</name>
    <dbReference type="NCBI Taxonomy" id="3071408"/>
    <lineage>
        <taxon>Bacteria</taxon>
        <taxon>Pseudomonadati</taxon>
        <taxon>Pseudomonadota</taxon>
        <taxon>Alphaproteobacteria</taxon>
        <taxon>Sphingomonadales</taxon>
        <taxon>Sphingomonadaceae</taxon>
        <taxon>Alterisphingorhabdus (ex Yan et al. 2024)</taxon>
    </lineage>
</organism>